<keyword evidence="2" id="KW-1185">Reference proteome</keyword>
<dbReference type="Proteomes" id="UP000823775">
    <property type="component" value="Unassembled WGS sequence"/>
</dbReference>
<name>A0ABS8V9E9_DATST</name>
<comment type="caution">
    <text evidence="1">The sequence shown here is derived from an EMBL/GenBank/DDBJ whole genome shotgun (WGS) entry which is preliminary data.</text>
</comment>
<proteinExistence type="predicted"/>
<gene>
    <name evidence="1" type="ORF">HAX54_029840</name>
</gene>
<reference evidence="1 2" key="1">
    <citation type="journal article" date="2021" name="BMC Genomics">
        <title>Datura genome reveals duplications of psychoactive alkaloid biosynthetic genes and high mutation rate following tissue culture.</title>
        <authorList>
            <person name="Rajewski A."/>
            <person name="Carter-House D."/>
            <person name="Stajich J."/>
            <person name="Litt A."/>
        </authorList>
    </citation>
    <scope>NUCLEOTIDE SEQUENCE [LARGE SCALE GENOMIC DNA]</scope>
    <source>
        <strain evidence="1">AR-01</strain>
    </source>
</reference>
<protein>
    <submittedName>
        <fullName evidence="1">Uncharacterized protein</fullName>
    </submittedName>
</protein>
<evidence type="ECO:0000313" key="1">
    <source>
        <dbReference type="EMBL" id="MCD9642820.1"/>
    </source>
</evidence>
<organism evidence="1 2">
    <name type="scientific">Datura stramonium</name>
    <name type="common">Jimsonweed</name>
    <name type="synonym">Common thornapple</name>
    <dbReference type="NCBI Taxonomy" id="4076"/>
    <lineage>
        <taxon>Eukaryota</taxon>
        <taxon>Viridiplantae</taxon>
        <taxon>Streptophyta</taxon>
        <taxon>Embryophyta</taxon>
        <taxon>Tracheophyta</taxon>
        <taxon>Spermatophyta</taxon>
        <taxon>Magnoliopsida</taxon>
        <taxon>eudicotyledons</taxon>
        <taxon>Gunneridae</taxon>
        <taxon>Pentapetalae</taxon>
        <taxon>asterids</taxon>
        <taxon>lamiids</taxon>
        <taxon>Solanales</taxon>
        <taxon>Solanaceae</taxon>
        <taxon>Solanoideae</taxon>
        <taxon>Datureae</taxon>
        <taxon>Datura</taxon>
    </lineage>
</organism>
<accession>A0ABS8V9E9</accession>
<sequence>METQNWKDPNMAKPTVNKIYRRIGYCKLDSKISKALFRHPIPFTTGSMNRKWSLRVLLVRGTATAVGSPLQQDHGSGRSPAMVKLGSNHWDRHNDPMTAVEGPLQQTTGIRKWILSGNYEVYPIILKITIQSSKEWENSSEQ</sequence>
<evidence type="ECO:0000313" key="2">
    <source>
        <dbReference type="Proteomes" id="UP000823775"/>
    </source>
</evidence>
<dbReference type="EMBL" id="JACEIK010003713">
    <property type="protein sequence ID" value="MCD9642820.1"/>
    <property type="molecule type" value="Genomic_DNA"/>
</dbReference>